<dbReference type="Gene3D" id="3.40.190.10">
    <property type="entry name" value="Periplasmic binding protein-like II"/>
    <property type="match status" value="2"/>
</dbReference>
<keyword evidence="2 5" id="KW-0813">Transport</keyword>
<dbReference type="InterPro" id="IPR001188">
    <property type="entry name" value="Sperm_putr-bd"/>
</dbReference>
<evidence type="ECO:0000313" key="7">
    <source>
        <dbReference type="EMBL" id="AKO51257.1"/>
    </source>
</evidence>
<reference evidence="7 8" key="1">
    <citation type="submission" date="2015-05" db="EMBL/GenBank/DDBJ databases">
        <title>Complete genome of Marinobacter psychrophilus strain 20041T isolated from sea-ice of the Canadian Basin.</title>
        <authorList>
            <person name="Song L."/>
            <person name="Ren L."/>
            <person name="Yu Y."/>
            <person name="Wang X."/>
        </authorList>
    </citation>
    <scope>NUCLEOTIDE SEQUENCE [LARGE SCALE GENOMIC DNA]</scope>
    <source>
        <strain evidence="7 8">20041</strain>
    </source>
</reference>
<evidence type="ECO:0000313" key="8">
    <source>
        <dbReference type="Proteomes" id="UP000036406"/>
    </source>
</evidence>
<dbReference type="Pfam" id="PF13416">
    <property type="entry name" value="SBP_bac_8"/>
    <property type="match status" value="1"/>
</dbReference>
<feature type="chain" id="PRO_5005206135" description="Putrescine-binding periplasmic protein" evidence="6">
    <location>
        <begin position="30"/>
        <end position="359"/>
    </location>
</feature>
<dbReference type="AlphaFoldDB" id="A0A0H4I878"/>
<dbReference type="PRINTS" id="PR00909">
    <property type="entry name" value="SPERMDNBNDNG"/>
</dbReference>
<dbReference type="PROSITE" id="PS51257">
    <property type="entry name" value="PROKAR_LIPOPROTEIN"/>
    <property type="match status" value="1"/>
</dbReference>
<evidence type="ECO:0000256" key="6">
    <source>
        <dbReference type="SAM" id="SignalP"/>
    </source>
</evidence>
<comment type="subcellular location">
    <subcellularLocation>
        <location evidence="1 5">Periplasm</location>
    </subcellularLocation>
</comment>
<protein>
    <recommendedName>
        <fullName evidence="5">Putrescine-binding periplasmic protein</fullName>
    </recommendedName>
</protein>
<keyword evidence="8" id="KW-1185">Reference proteome</keyword>
<sequence>MNKNKACISKHKALCLALTLIVLSCPLQASEPTELLFLNWSDYMDPQILEEFKQRTGVAVKQTFFESDAARDELLLGTGGRGFDLAIIDGTAIRILAKRGWLEPIDETDIPNLTHIDPRWRTVHEEAELYSVPYFWGTLGIAYRQDLVAFPVTSWMDLLQPAEELHDRVAMISGTRDLIGVALKALGYSLNSTDVQELKEAEALLQAQAPAVKTYKAVSRDANSALVNGQVAMSMMYSSYASMVQEHHDEIAFVLPKEGSNIWVDYISVLSGSTNKAAAKQFINFLNEPEIAARLALFVCSATPNLAAEALLPAEFKSDPVIYPNDKALEKSETNQRLPVRTQKIRAEIFSRLVNWTWY</sequence>
<dbReference type="STRING" id="330734.ABA45_01455"/>
<feature type="signal peptide" evidence="6">
    <location>
        <begin position="1"/>
        <end position="29"/>
    </location>
</feature>
<dbReference type="EMBL" id="CP011494">
    <property type="protein sequence ID" value="AKO51257.1"/>
    <property type="molecule type" value="Genomic_DNA"/>
</dbReference>
<dbReference type="InterPro" id="IPR006059">
    <property type="entry name" value="SBP"/>
</dbReference>
<dbReference type="CDD" id="cd13590">
    <property type="entry name" value="PBP2_PotD_PotF_like"/>
    <property type="match status" value="1"/>
</dbReference>
<dbReference type="Proteomes" id="UP000036406">
    <property type="component" value="Chromosome"/>
</dbReference>
<accession>A0A0H4I878</accession>
<gene>
    <name evidence="7" type="ORF">ABA45_01455</name>
</gene>
<evidence type="ECO:0000256" key="2">
    <source>
        <dbReference type="ARBA" id="ARBA00022448"/>
    </source>
</evidence>
<dbReference type="PATRIC" id="fig|330734.3.peg.319"/>
<evidence type="ECO:0000256" key="4">
    <source>
        <dbReference type="ARBA" id="ARBA00022764"/>
    </source>
</evidence>
<comment type="similarity">
    <text evidence="5">Belongs to the bacterial solute-binding protein PotD/PotF family.</text>
</comment>
<dbReference type="PANTHER" id="PTHR30222:SF17">
    <property type="entry name" value="SPERMIDINE_PUTRESCINE-BINDING PERIPLASMIC PROTEIN"/>
    <property type="match status" value="1"/>
</dbReference>
<dbReference type="PANTHER" id="PTHR30222">
    <property type="entry name" value="SPERMIDINE/PUTRESCINE-BINDING PERIPLASMIC PROTEIN"/>
    <property type="match status" value="1"/>
</dbReference>
<keyword evidence="3 6" id="KW-0732">Signal</keyword>
<dbReference type="PIRSF" id="PIRSF019574">
    <property type="entry name" value="Periplasmic_polyamine_BP"/>
    <property type="match status" value="1"/>
</dbReference>
<dbReference type="GO" id="GO:0019808">
    <property type="term" value="F:polyamine binding"/>
    <property type="evidence" value="ECO:0007669"/>
    <property type="project" value="InterPro"/>
</dbReference>
<dbReference type="GO" id="GO:0042597">
    <property type="term" value="C:periplasmic space"/>
    <property type="evidence" value="ECO:0007669"/>
    <property type="project" value="UniProtKB-SubCell"/>
</dbReference>
<comment type="function">
    <text evidence="5">Required for the activity of the bacterial periplasmic transport system of putrescine.</text>
</comment>
<proteinExistence type="inferred from homology"/>
<dbReference type="SUPFAM" id="SSF53850">
    <property type="entry name" value="Periplasmic binding protein-like II"/>
    <property type="match status" value="1"/>
</dbReference>
<organism evidence="7 8">
    <name type="scientific">Marinobacter psychrophilus</name>
    <dbReference type="NCBI Taxonomy" id="330734"/>
    <lineage>
        <taxon>Bacteria</taxon>
        <taxon>Pseudomonadati</taxon>
        <taxon>Pseudomonadota</taxon>
        <taxon>Gammaproteobacteria</taxon>
        <taxon>Pseudomonadales</taxon>
        <taxon>Marinobacteraceae</taxon>
        <taxon>Marinobacter</taxon>
    </lineage>
</organism>
<evidence type="ECO:0000256" key="5">
    <source>
        <dbReference type="PIRNR" id="PIRNR019574"/>
    </source>
</evidence>
<evidence type="ECO:0000256" key="3">
    <source>
        <dbReference type="ARBA" id="ARBA00022729"/>
    </source>
</evidence>
<dbReference type="GO" id="GO:0015846">
    <property type="term" value="P:polyamine transport"/>
    <property type="evidence" value="ECO:0007669"/>
    <property type="project" value="InterPro"/>
</dbReference>
<name>A0A0H4I878_9GAMM</name>
<keyword evidence="4 5" id="KW-0574">Periplasm</keyword>
<dbReference type="KEGG" id="mpq:ABA45_01455"/>
<evidence type="ECO:0000256" key="1">
    <source>
        <dbReference type="ARBA" id="ARBA00004418"/>
    </source>
</evidence>